<proteinExistence type="predicted"/>
<comment type="caution">
    <text evidence="2">The sequence shown here is derived from an EMBL/GenBank/DDBJ whole genome shotgun (WGS) entry which is preliminary data.</text>
</comment>
<evidence type="ECO:0000313" key="3">
    <source>
        <dbReference type="Proteomes" id="UP000597444"/>
    </source>
</evidence>
<dbReference type="Proteomes" id="UP000597444">
    <property type="component" value="Unassembled WGS sequence"/>
</dbReference>
<accession>A0A8J3IP88</accession>
<feature type="compositionally biased region" description="Basic and acidic residues" evidence="1">
    <location>
        <begin position="1"/>
        <end position="14"/>
    </location>
</feature>
<keyword evidence="3" id="KW-1185">Reference proteome</keyword>
<evidence type="ECO:0000313" key="2">
    <source>
        <dbReference type="EMBL" id="GHO95254.1"/>
    </source>
</evidence>
<reference evidence="2" key="1">
    <citation type="submission" date="2020-10" db="EMBL/GenBank/DDBJ databases">
        <title>Taxonomic study of unclassified bacteria belonging to the class Ktedonobacteria.</title>
        <authorList>
            <person name="Yabe S."/>
            <person name="Wang C.M."/>
            <person name="Zheng Y."/>
            <person name="Sakai Y."/>
            <person name="Cavaletti L."/>
            <person name="Monciardini P."/>
            <person name="Donadio S."/>
        </authorList>
    </citation>
    <scope>NUCLEOTIDE SEQUENCE</scope>
    <source>
        <strain evidence="2">ID150040</strain>
    </source>
</reference>
<sequence>MDQGKSKIAERSENLRSGLSAQAGSVFSKGDIANVMKRVLNAPMTPHEGK</sequence>
<feature type="region of interest" description="Disordered" evidence="1">
    <location>
        <begin position="1"/>
        <end position="23"/>
    </location>
</feature>
<dbReference type="AlphaFoldDB" id="A0A8J3IP88"/>
<name>A0A8J3IP88_9CHLR</name>
<dbReference type="EMBL" id="BNJK01000001">
    <property type="protein sequence ID" value="GHO95254.1"/>
    <property type="molecule type" value="Genomic_DNA"/>
</dbReference>
<evidence type="ECO:0000256" key="1">
    <source>
        <dbReference type="SAM" id="MobiDB-lite"/>
    </source>
</evidence>
<organism evidence="2 3">
    <name type="scientific">Reticulibacter mediterranei</name>
    <dbReference type="NCBI Taxonomy" id="2778369"/>
    <lineage>
        <taxon>Bacteria</taxon>
        <taxon>Bacillati</taxon>
        <taxon>Chloroflexota</taxon>
        <taxon>Ktedonobacteria</taxon>
        <taxon>Ktedonobacterales</taxon>
        <taxon>Reticulibacteraceae</taxon>
        <taxon>Reticulibacter</taxon>
    </lineage>
</organism>
<protein>
    <submittedName>
        <fullName evidence="2">Uncharacterized protein</fullName>
    </submittedName>
</protein>
<gene>
    <name evidence="2" type="ORF">KSF_053020</name>
</gene>